<keyword evidence="1" id="KW-0479">Metal-binding</keyword>
<dbReference type="AlphaFoldDB" id="V5I931"/>
<evidence type="ECO:0000256" key="3">
    <source>
        <dbReference type="ARBA" id="ARBA00022833"/>
    </source>
</evidence>
<dbReference type="PANTHER" id="PTHR45877">
    <property type="entry name" value="E3 UBIQUITIN-PROTEIN LIGASE SIAH2"/>
    <property type="match status" value="1"/>
</dbReference>
<dbReference type="InterPro" id="IPR004162">
    <property type="entry name" value="SINA-like_animal"/>
</dbReference>
<dbReference type="Pfam" id="PF21362">
    <property type="entry name" value="Sina_RING"/>
    <property type="match status" value="1"/>
</dbReference>
<organism evidence="6">
    <name type="scientific">Anoplophora glabripennis</name>
    <name type="common">Asian longhorn beetle</name>
    <name type="synonym">Anoplophora nobilis</name>
    <dbReference type="NCBI Taxonomy" id="217634"/>
    <lineage>
        <taxon>Eukaryota</taxon>
        <taxon>Metazoa</taxon>
        <taxon>Ecdysozoa</taxon>
        <taxon>Arthropoda</taxon>
        <taxon>Hexapoda</taxon>
        <taxon>Insecta</taxon>
        <taxon>Pterygota</taxon>
        <taxon>Neoptera</taxon>
        <taxon>Endopterygota</taxon>
        <taxon>Coleoptera</taxon>
        <taxon>Polyphaga</taxon>
        <taxon>Cucujiformia</taxon>
        <taxon>Chrysomeloidea</taxon>
        <taxon>Cerambycidae</taxon>
        <taxon>Lamiinae</taxon>
        <taxon>Lamiini</taxon>
        <taxon>Anoplophora</taxon>
    </lineage>
</organism>
<gene>
    <name evidence="6" type="primary">SINA5</name>
</gene>
<dbReference type="KEGG" id="agb:108904349"/>
<dbReference type="GO" id="GO:0043161">
    <property type="term" value="P:proteasome-mediated ubiquitin-dependent protein catabolic process"/>
    <property type="evidence" value="ECO:0007669"/>
    <property type="project" value="TreeGrafter"/>
</dbReference>
<keyword evidence="3" id="KW-0862">Zinc</keyword>
<dbReference type="CDD" id="cd16571">
    <property type="entry name" value="RING-HC_SIAHs"/>
    <property type="match status" value="1"/>
</dbReference>
<evidence type="ECO:0000256" key="2">
    <source>
        <dbReference type="ARBA" id="ARBA00022771"/>
    </source>
</evidence>
<evidence type="ECO:0000256" key="4">
    <source>
        <dbReference type="SAM" id="MobiDB-lite"/>
    </source>
</evidence>
<dbReference type="PANTHER" id="PTHR45877:SF2">
    <property type="entry name" value="E3 UBIQUITIN-PROTEIN LIGASE SINA-RELATED"/>
    <property type="match status" value="1"/>
</dbReference>
<dbReference type="GO" id="GO:0061630">
    <property type="term" value="F:ubiquitin protein ligase activity"/>
    <property type="evidence" value="ECO:0007669"/>
    <property type="project" value="TreeGrafter"/>
</dbReference>
<accession>V5I931</accession>
<name>V5I931_ANOGL</name>
<dbReference type="Gene3D" id="3.30.40.10">
    <property type="entry name" value="Zinc/RING finger domain, C3HC4 (zinc finger)"/>
    <property type="match status" value="2"/>
</dbReference>
<dbReference type="GO" id="GO:0005737">
    <property type="term" value="C:cytoplasm"/>
    <property type="evidence" value="ECO:0007669"/>
    <property type="project" value="TreeGrafter"/>
</dbReference>
<feature type="compositionally biased region" description="Basic and acidic residues" evidence="4">
    <location>
        <begin position="356"/>
        <end position="367"/>
    </location>
</feature>
<evidence type="ECO:0000256" key="1">
    <source>
        <dbReference type="ARBA" id="ARBA00022723"/>
    </source>
</evidence>
<dbReference type="GeneID" id="108904349"/>
<feature type="domain" description="E3 ubiquitin-protein ligase Sina-like RING finger" evidence="5">
    <location>
        <begin position="290"/>
        <end position="324"/>
    </location>
</feature>
<evidence type="ECO:0000259" key="5">
    <source>
        <dbReference type="Pfam" id="PF21362"/>
    </source>
</evidence>
<keyword evidence="2" id="KW-0863">Zinc-finger</keyword>
<dbReference type="EMBL" id="GALX01003645">
    <property type="protein sequence ID" value="JAB64821.1"/>
    <property type="molecule type" value="Transcribed_RNA"/>
</dbReference>
<dbReference type="InterPro" id="IPR049548">
    <property type="entry name" value="Sina-like_RING"/>
</dbReference>
<dbReference type="SUPFAM" id="SSF57850">
    <property type="entry name" value="RING/U-box"/>
    <property type="match status" value="1"/>
</dbReference>
<dbReference type="InterPro" id="IPR013083">
    <property type="entry name" value="Znf_RING/FYVE/PHD"/>
</dbReference>
<proteinExistence type="predicted"/>
<protein>
    <submittedName>
        <fullName evidence="6">E3 ubiquitin-protein ligase SINAT5</fullName>
    </submittedName>
</protein>
<reference evidence="6" key="1">
    <citation type="submission" date="2013-07" db="EMBL/GenBank/DDBJ databases">
        <title>Midgut Transcriptome Profiling of Anoplphora glabripennis, a Lignocellulose Degrading, Wood-Boring Cerambycid.</title>
        <authorList>
            <person name="Scully E.D."/>
            <person name="Hoover K."/>
            <person name="Carlson J.E."/>
            <person name="Tien M."/>
            <person name="Geib S.M."/>
        </authorList>
    </citation>
    <scope>NUCLEOTIDE SEQUENCE</scope>
</reference>
<dbReference type="GO" id="GO:0031624">
    <property type="term" value="F:ubiquitin conjugating enzyme binding"/>
    <property type="evidence" value="ECO:0007669"/>
    <property type="project" value="TreeGrafter"/>
</dbReference>
<feature type="region of interest" description="Disordered" evidence="4">
    <location>
        <begin position="356"/>
        <end position="382"/>
    </location>
</feature>
<dbReference type="SUPFAM" id="SSF49599">
    <property type="entry name" value="TRAF domain-like"/>
    <property type="match status" value="1"/>
</dbReference>
<dbReference type="GO" id="GO:0008270">
    <property type="term" value="F:zinc ion binding"/>
    <property type="evidence" value="ECO:0007669"/>
    <property type="project" value="UniProtKB-KW"/>
</dbReference>
<dbReference type="OrthoDB" id="6677380at2759"/>
<evidence type="ECO:0000313" key="6">
    <source>
        <dbReference type="EMBL" id="JAB64821.1"/>
    </source>
</evidence>
<sequence>MEKFVPPDSVVDQLKCALCDFYLSILPVYLISDDGNQYKCGRCSSIKTMISIKVNMYEHLAKLISFPCSYKECTDKVLSNDVKEHERTCPHRTILCPKANCHDNYKIWSISSHFKDKHSDLFHTNFFTIKNVYAYYNIDVLEKNGKTFISLFDFDDINFGISVCSVENPNGCQYEVKLTSDVSKYSITISNQNVIMFNEREHCFKCVNGSCKSKFHLYKDNRKEVSKRMTTKINRDSVKKMFGSGLITYTITITDKDVKEEVKEKNDTKEDVKDTLIRKAKKIFLQMLECPVCKEYMHPPIYQCLTGHTMCNNCKSKAADTCPVASCDAKIEATRNYILEDLSKKVELPQLEDKKMVKTEGAKRNNTEDVDGAETPSKIQKK</sequence>